<gene>
    <name evidence="1" type="ORF">A4U43_C02F15910</name>
</gene>
<accession>A0A5P1FJG0</accession>
<dbReference type="Proteomes" id="UP000243459">
    <property type="component" value="Chromosome 2"/>
</dbReference>
<feature type="non-terminal residue" evidence="1">
    <location>
        <position position="161"/>
    </location>
</feature>
<protein>
    <submittedName>
        <fullName evidence="1">Uncharacterized protein</fullName>
    </submittedName>
</protein>
<reference evidence="2" key="1">
    <citation type="journal article" date="2017" name="Nat. Commun.">
        <title>The asparagus genome sheds light on the origin and evolution of a young Y chromosome.</title>
        <authorList>
            <person name="Harkess A."/>
            <person name="Zhou J."/>
            <person name="Xu C."/>
            <person name="Bowers J.E."/>
            <person name="Van der Hulst R."/>
            <person name="Ayyampalayam S."/>
            <person name="Mercati F."/>
            <person name="Riccardi P."/>
            <person name="McKain M.R."/>
            <person name="Kakrana A."/>
            <person name="Tang H."/>
            <person name="Ray J."/>
            <person name="Groenendijk J."/>
            <person name="Arikit S."/>
            <person name="Mathioni S.M."/>
            <person name="Nakano M."/>
            <person name="Shan H."/>
            <person name="Telgmann-Rauber A."/>
            <person name="Kanno A."/>
            <person name="Yue Z."/>
            <person name="Chen H."/>
            <person name="Li W."/>
            <person name="Chen Y."/>
            <person name="Xu X."/>
            <person name="Zhang Y."/>
            <person name="Luo S."/>
            <person name="Chen H."/>
            <person name="Gao J."/>
            <person name="Mao Z."/>
            <person name="Pires J.C."/>
            <person name="Luo M."/>
            <person name="Kudrna D."/>
            <person name="Wing R.A."/>
            <person name="Meyers B.C."/>
            <person name="Yi K."/>
            <person name="Kong H."/>
            <person name="Lavrijsen P."/>
            <person name="Sunseri F."/>
            <person name="Falavigna A."/>
            <person name="Ye Y."/>
            <person name="Leebens-Mack J.H."/>
            <person name="Chen G."/>
        </authorList>
    </citation>
    <scope>NUCLEOTIDE SEQUENCE [LARGE SCALE GENOMIC DNA]</scope>
    <source>
        <strain evidence="2">cv. DH0086</strain>
    </source>
</reference>
<keyword evidence="2" id="KW-1185">Reference proteome</keyword>
<name>A0A5P1FJG0_ASPOF</name>
<dbReference type="Gramene" id="ONK78224">
    <property type="protein sequence ID" value="ONK78224"/>
    <property type="gene ID" value="A4U43_C02F15910"/>
</dbReference>
<proteinExistence type="predicted"/>
<organism evidence="1 2">
    <name type="scientific">Asparagus officinalis</name>
    <name type="common">Garden asparagus</name>
    <dbReference type="NCBI Taxonomy" id="4686"/>
    <lineage>
        <taxon>Eukaryota</taxon>
        <taxon>Viridiplantae</taxon>
        <taxon>Streptophyta</taxon>
        <taxon>Embryophyta</taxon>
        <taxon>Tracheophyta</taxon>
        <taxon>Spermatophyta</taxon>
        <taxon>Magnoliopsida</taxon>
        <taxon>Liliopsida</taxon>
        <taxon>Asparagales</taxon>
        <taxon>Asparagaceae</taxon>
        <taxon>Asparagoideae</taxon>
        <taxon>Asparagus</taxon>
    </lineage>
</organism>
<evidence type="ECO:0000313" key="1">
    <source>
        <dbReference type="EMBL" id="ONK78224.1"/>
    </source>
</evidence>
<dbReference type="EMBL" id="CM007382">
    <property type="protein sequence ID" value="ONK78224.1"/>
    <property type="molecule type" value="Genomic_DNA"/>
</dbReference>
<evidence type="ECO:0000313" key="2">
    <source>
        <dbReference type="Proteomes" id="UP000243459"/>
    </source>
</evidence>
<dbReference type="AlphaFoldDB" id="A0A5P1FJG0"/>
<sequence>MAKRTSASSSPALSLLRRLHRFTTSSSCSIDFPALSLPSQTLAAPQSIGGPSDRSQLGSLRFAASMRDSSRRSFAVTVSELPLVGNTAPDFEAEAVFDQEFIKLLWHTCPSQKQIKGRACWATKKGMKMKFRSLRCFQVGQSFQVHRSYESMLEGEADELK</sequence>